<accession>G9N854</accession>
<dbReference type="Gene3D" id="3.40.366.10">
    <property type="entry name" value="Malonyl-Coenzyme A Acyl Carrier Protein, domain 2"/>
    <property type="match status" value="1"/>
</dbReference>
<keyword evidence="13" id="KW-1185">Reference proteome</keyword>
<dbReference type="SUPFAM" id="SSF53901">
    <property type="entry name" value="Thiolase-like"/>
    <property type="match status" value="1"/>
</dbReference>
<dbReference type="Pfam" id="PF14765">
    <property type="entry name" value="PS-DH"/>
    <property type="match status" value="1"/>
</dbReference>
<evidence type="ECO:0000256" key="6">
    <source>
        <dbReference type="ARBA" id="ARBA00023268"/>
    </source>
</evidence>
<dbReference type="SUPFAM" id="SSF50129">
    <property type="entry name" value="GroES-like"/>
    <property type="match status" value="1"/>
</dbReference>
<dbReference type="VEuPathDB" id="FungiDB:TRIVIDRAFT_161339"/>
<dbReference type="InterPro" id="IPR049552">
    <property type="entry name" value="PKS_DH_N"/>
</dbReference>
<dbReference type="SMART" id="SM00827">
    <property type="entry name" value="PKS_AT"/>
    <property type="match status" value="1"/>
</dbReference>
<keyword evidence="3" id="KW-0489">Methyltransferase</keyword>
<dbReference type="Pfam" id="PF23297">
    <property type="entry name" value="ACP_SdgA_C"/>
    <property type="match status" value="1"/>
</dbReference>
<dbReference type="GO" id="GO:0004312">
    <property type="term" value="F:fatty acid synthase activity"/>
    <property type="evidence" value="ECO:0007669"/>
    <property type="project" value="TreeGrafter"/>
</dbReference>
<comment type="caution">
    <text evidence="12">The sequence shown here is derived from an EMBL/GenBank/DDBJ whole genome shotgun (WGS) entry which is preliminary data.</text>
</comment>
<dbReference type="InterPro" id="IPR036736">
    <property type="entry name" value="ACP-like_sf"/>
</dbReference>
<dbReference type="InterPro" id="IPR014043">
    <property type="entry name" value="Acyl_transferase_dom"/>
</dbReference>
<proteinExistence type="predicted"/>
<dbReference type="SUPFAM" id="SSF55048">
    <property type="entry name" value="Probable ACP-binding domain of malonyl-CoA ACP transacylase"/>
    <property type="match status" value="1"/>
</dbReference>
<dbReference type="SMART" id="SM00825">
    <property type="entry name" value="PKS_KS"/>
    <property type="match status" value="1"/>
</dbReference>
<dbReference type="SMART" id="SM00822">
    <property type="entry name" value="PKS_KR"/>
    <property type="match status" value="1"/>
</dbReference>
<dbReference type="CDD" id="cd00833">
    <property type="entry name" value="PKS"/>
    <property type="match status" value="1"/>
</dbReference>
<evidence type="ECO:0000256" key="5">
    <source>
        <dbReference type="ARBA" id="ARBA00023002"/>
    </source>
</evidence>
<dbReference type="InterPro" id="IPR049551">
    <property type="entry name" value="PKS_DH_C"/>
</dbReference>
<dbReference type="InterPro" id="IPR016039">
    <property type="entry name" value="Thiolase-like"/>
</dbReference>
<evidence type="ECO:0000256" key="8">
    <source>
        <dbReference type="PROSITE-ProRule" id="PRU01363"/>
    </source>
</evidence>
<feature type="active site" description="Proton acceptor; for dehydratase activity" evidence="8">
    <location>
        <position position="904"/>
    </location>
</feature>
<feature type="region of interest" description="C-terminal hotdog fold" evidence="8">
    <location>
        <begin position="1012"/>
        <end position="1156"/>
    </location>
</feature>
<evidence type="ECO:0000259" key="9">
    <source>
        <dbReference type="PROSITE" id="PS50075"/>
    </source>
</evidence>
<dbReference type="InParanoid" id="G9N854"/>
<dbReference type="SUPFAM" id="SSF51735">
    <property type="entry name" value="NAD(P)-binding Rossmann-fold domains"/>
    <property type="match status" value="2"/>
</dbReference>
<dbReference type="GO" id="GO:0044550">
    <property type="term" value="P:secondary metabolite biosynthetic process"/>
    <property type="evidence" value="ECO:0007669"/>
    <property type="project" value="TreeGrafter"/>
</dbReference>
<dbReference type="Proteomes" id="UP000007115">
    <property type="component" value="Unassembled WGS sequence"/>
</dbReference>
<dbReference type="GO" id="GO:0016491">
    <property type="term" value="F:oxidoreductase activity"/>
    <property type="evidence" value="ECO:0007669"/>
    <property type="project" value="UniProtKB-KW"/>
</dbReference>
<dbReference type="GeneID" id="25788518"/>
<dbReference type="EMBL" id="ABDF02000089">
    <property type="protein sequence ID" value="EHK17164.1"/>
    <property type="molecule type" value="Genomic_DNA"/>
</dbReference>
<dbReference type="PANTHER" id="PTHR43775:SF49">
    <property type="entry name" value="SYNTHASE, PUTATIVE (JCVI)-RELATED"/>
    <property type="match status" value="1"/>
</dbReference>
<dbReference type="InterPro" id="IPR032821">
    <property type="entry name" value="PKS_assoc"/>
</dbReference>
<dbReference type="Pfam" id="PF13602">
    <property type="entry name" value="ADH_zinc_N_2"/>
    <property type="match status" value="1"/>
</dbReference>
<dbReference type="eggNOG" id="KOG1202">
    <property type="taxonomic scope" value="Eukaryota"/>
</dbReference>
<dbReference type="InterPro" id="IPR013968">
    <property type="entry name" value="PKS_KR"/>
</dbReference>
<dbReference type="InterPro" id="IPR050091">
    <property type="entry name" value="PKS_NRPS_Biosynth_Enz"/>
</dbReference>
<dbReference type="Pfam" id="PF02801">
    <property type="entry name" value="Ketoacyl-synt_C"/>
    <property type="match status" value="1"/>
</dbReference>
<dbReference type="Pfam" id="PF08240">
    <property type="entry name" value="ADH_N"/>
    <property type="match status" value="1"/>
</dbReference>
<dbReference type="InterPro" id="IPR014031">
    <property type="entry name" value="Ketoacyl_synth_C"/>
</dbReference>
<dbReference type="SUPFAM" id="SSF47336">
    <property type="entry name" value="ACP-like"/>
    <property type="match status" value="1"/>
</dbReference>
<evidence type="ECO:0000256" key="1">
    <source>
        <dbReference type="ARBA" id="ARBA00022450"/>
    </source>
</evidence>
<dbReference type="GO" id="GO:0031177">
    <property type="term" value="F:phosphopantetheine binding"/>
    <property type="evidence" value="ECO:0007669"/>
    <property type="project" value="InterPro"/>
</dbReference>
<dbReference type="Gene3D" id="3.10.129.110">
    <property type="entry name" value="Polyketide synthase dehydratase"/>
    <property type="match status" value="1"/>
</dbReference>
<reference evidence="12 13" key="1">
    <citation type="journal article" date="2011" name="Genome Biol.">
        <title>Comparative genome sequence analysis underscores mycoparasitism as the ancestral life style of Trichoderma.</title>
        <authorList>
            <person name="Kubicek C.P."/>
            <person name="Herrera-Estrella A."/>
            <person name="Seidl-Seiboth V."/>
            <person name="Martinez D.A."/>
            <person name="Druzhinina I.S."/>
            <person name="Thon M."/>
            <person name="Zeilinger S."/>
            <person name="Casas-Flores S."/>
            <person name="Horwitz B.A."/>
            <person name="Mukherjee P.K."/>
            <person name="Mukherjee M."/>
            <person name="Kredics L."/>
            <person name="Alcaraz L.D."/>
            <person name="Aerts A."/>
            <person name="Antal Z."/>
            <person name="Atanasova L."/>
            <person name="Cervantes-Badillo M.G."/>
            <person name="Challacombe J."/>
            <person name="Chertkov O."/>
            <person name="McCluskey K."/>
            <person name="Coulpier F."/>
            <person name="Deshpande N."/>
            <person name="von Doehren H."/>
            <person name="Ebbole D.J."/>
            <person name="Esquivel-Naranjo E.U."/>
            <person name="Fekete E."/>
            <person name="Flipphi M."/>
            <person name="Glaser F."/>
            <person name="Gomez-Rodriguez E.Y."/>
            <person name="Gruber S."/>
            <person name="Han C."/>
            <person name="Henrissat B."/>
            <person name="Hermosa R."/>
            <person name="Hernandez-Onate M."/>
            <person name="Karaffa L."/>
            <person name="Kosti I."/>
            <person name="Le Crom S."/>
            <person name="Lindquist E."/>
            <person name="Lucas S."/>
            <person name="Luebeck M."/>
            <person name="Luebeck P.S."/>
            <person name="Margeot A."/>
            <person name="Metz B."/>
            <person name="Misra M."/>
            <person name="Nevalainen H."/>
            <person name="Omann M."/>
            <person name="Packer N."/>
            <person name="Perrone G."/>
            <person name="Uresti-Rivera E.E."/>
            <person name="Salamov A."/>
            <person name="Schmoll M."/>
            <person name="Seiboth B."/>
            <person name="Shapiro H."/>
            <person name="Sukno S."/>
            <person name="Tamayo-Ramos J.A."/>
            <person name="Tisch D."/>
            <person name="Wiest A."/>
            <person name="Wilkinson H.H."/>
            <person name="Zhang M."/>
            <person name="Coutinho P.M."/>
            <person name="Kenerley C.M."/>
            <person name="Monte E."/>
            <person name="Baker S.E."/>
            <person name="Grigoriev I.V."/>
        </authorList>
    </citation>
    <scope>NUCLEOTIDE SEQUENCE [LARGE SCALE GENOMIC DNA]</scope>
    <source>
        <strain evidence="13">Gv29-8 / FGSC 10586</strain>
    </source>
</reference>
<protein>
    <submittedName>
        <fullName evidence="12">Polyketide synthase</fullName>
    </submittedName>
</protein>
<dbReference type="Pfam" id="PF00109">
    <property type="entry name" value="ketoacyl-synt"/>
    <property type="match status" value="1"/>
</dbReference>
<dbReference type="HOGENOM" id="CLU_000022_31_0_1"/>
<dbReference type="InterPro" id="IPR001227">
    <property type="entry name" value="Ac_transferase_dom_sf"/>
</dbReference>
<dbReference type="CDD" id="cd02440">
    <property type="entry name" value="AdoMet_MTases"/>
    <property type="match status" value="1"/>
</dbReference>
<feature type="active site" description="Proton donor; for dehydratase activity" evidence="8">
    <location>
        <position position="1073"/>
    </location>
</feature>
<dbReference type="InterPro" id="IPR049900">
    <property type="entry name" value="PKS_mFAS_DH"/>
</dbReference>
<dbReference type="InterPro" id="IPR020843">
    <property type="entry name" value="ER"/>
</dbReference>
<dbReference type="InterPro" id="IPR011032">
    <property type="entry name" value="GroES-like_sf"/>
</dbReference>
<dbReference type="SUPFAM" id="SSF52151">
    <property type="entry name" value="FabD/lysophospholipase-like"/>
    <property type="match status" value="1"/>
</dbReference>
<evidence type="ECO:0000256" key="2">
    <source>
        <dbReference type="ARBA" id="ARBA00022553"/>
    </source>
</evidence>
<dbReference type="InterPro" id="IPR036291">
    <property type="entry name" value="NAD(P)-bd_dom_sf"/>
</dbReference>
<sequence>MEPLDGAPPAIAIVGIGLKLPGGITTTNEYWDLLINKRNTRRQVPANRYGAHAFESQLGTPGTLKSTYGHYLDRDLEKWDASFFSMSKAEVEKLDPQHKLLLEVIWECMENGGQKNWRGRNIGCYVGVFGEDWLDLYAKDPQHLGTHRILTGGDFALSNRASYEYDLKGPSMTIRTACSSSLVALHEACQAIYTGECESAVVAGTSLFLSPTMTIALSEQGVLSPTGSSINAIFIKKLEDAIRDGDPIRGVIRATATNFDGKTVGITNPNQEAHVALMRRAYSVAKISNISDTAFVECHGTGTSVGDPMETGAVGQFFGNHGIYIGSVKPNIGHGEGASGLNSLIKAVLSLEHETIPPQVNFSEPSPKIKWDKYHFRVPTEPTPWPKDRLKRVSVNCFGVGGANAHVIVDSARPYVSQKEKINAALPQLLVVSAHQSDSLKQRAAEIFSYAKQHPDRLPDLSYTLGERREDLGQRAFAIYDGVNPPELSPIVKHKGPPQVNFVFTGQGAQWAGMGADLLEQYSSFQSDIRKMDDTLKKLSHPPQWTIEEELKRPHGESKIQQPEFSQPICTALQIGLVNLIKGWGVIPMAVVGHSSGEMGAAYAAGALTLESAIIIAYYRGQVTQHHGRVGAMAAVGLGREDVTTYLQDGVVMACENSPKSVTLSGDVDRLDEVISSIKKDIPDCFTRKLRVERAYHSHHMCEIGDIYEKLLDGLVKDAKPAVPFFSSVNKKQIKRAGQLGPSYWRQNLDNPVLFSPAVQLMMHSATRNTVYLEIGPHAALSGPLRDIFKSIHMSHTSTYIPTLIRDENGPKSILSSLGRLYQEAVPVNIAATTVGRTVLTDLPNYAWQHDTVCWYESRVSREWRLRKFPPHELLGNRILESDDLEPSWRNIFRLDNVPWARDHKIQDDIVLPAAAYIAMAIEAVRQLNDGGKTDASLRQVDIQNALVLKEQQVHEIVTHLRPVRLTSKLNSAWYEFSISSFNGTSWTKHSTGKVRAGKEIGAGSEDVGGQPRQVSTAGWYRIMKKVGLNYGPEFQGLSDISAYPGRNTAAATIKNRDPTIGPYYPLHPSIIDLVLQAFTVAIADGLTRRLKQLCVPTYIDELYINNGQPEMRLGTAAVSSATGAIRGSATIMADNELILSLRNGEFSPLESGDTDEAFPLPAAHLHWKPHVDFIAPNNLIQSVRSPPGEVATVEKLALLYQLDVLRRFERLSPPAHLAHFHKWLLKQRTKALNGKYEHVSDCTRLARLNSKKAKAEIEATKKLLLHTSCAKISLLLSRLAAAAEAIFKGEENADDLLKQDPGFDDLCGFISGKSDFSVLLGSLAHAYPTMRVLELGSGSICTTPKAVKALINSAGERSYSKYIYTAQSEEILQLARKGLEGYDNIEYKILDISKDPKSQDFDLSLFDLIIANRTLHLSSHIQDTLQNVHKLIKPNGRLLIQELSPSANFYKFIMGFTPQWWKDMADDRIDERLCEAHQWHEILMDTGFSGSEGLIMDDDHITANILTSVTAPIREPGKLTLLGHLNSRDHTYALSELLSEQGYEVEFRTLTQEPDPEADVISLLDLHDTMFFEMTEDTFAAWQNYIGKFPAERGLLWVTGHAQVGSQDPRYATTIGATRNIRSELSLDFATLEMDLTNFDAESVLYVFHKFCNRVKNDEFDPDWEYAIVNGRVMIPRYQWIDITEHMGEAPSTKFNSPKKLEIARLGQLQTLQWVENEAVTIQGDQVEIEPRAVGMNFKDILVAMGIVEGYKPGLGIECSGVVRKVGKNVKGLSSGDRGMSVLVHSACGGVGIAALNICKMIGAVIYATVGNAEKVQYLIDNFGIPREHIFNSRDASFYGELMAVTKGQGADLVLNSLSGELLHMSWKCVAPFGKMLEIGKRDFIGRGQLGMEIFESNRSFHGIDMSQMAVERPDMCKKILQQFNKYYEKGVIKPITPIKSFQATDIIEAFRYMQKGQHIGKIVVSMPTDPSDLQAATKLRSIKFKNDRTYLLVGGLGGLGKSVSNWMVENGARHIMYLSRSAGDSKQDKRFFQEIEAQGCSVQAIKGSVTLLHDVYRAVEQATMPIAGVFLMTMVLRDRCILQLSHDDWFTAAGPKVDGAINLHQALEHCDLDFFTLFSSISYVVGQVGQANYSAANAYLTAFAQFRHQQGLPAGVVNVGVVDDVGYVVENPALLEQFRALSFYTMGETDLHDALAYTMSHQHPSASSSDDGFFNPAELAVGLKSTKPLSDPNNRSIWRRDRRMAQAHLQDAGAISDSSAGSEDFGHFMKSVNTSPSLLDTPSNLDFLTAQIGMCIYNLMSRDVKDLDLGLSLTQLGVDSLVAIEIRNWWRRTLGVNLSVLEFMSAGSIANLGKLAAKAIKETYRAA</sequence>
<dbReference type="InterPro" id="IPR016036">
    <property type="entry name" value="Malonyl_transacylase_ACP-bd"/>
</dbReference>
<dbReference type="SMART" id="SM00829">
    <property type="entry name" value="PKS_ER"/>
    <property type="match status" value="1"/>
</dbReference>
<dbReference type="PROSITE" id="PS52019">
    <property type="entry name" value="PKS_MFAS_DH"/>
    <property type="match status" value="1"/>
</dbReference>
<dbReference type="CDD" id="cd05195">
    <property type="entry name" value="enoyl_red"/>
    <property type="match status" value="1"/>
</dbReference>
<evidence type="ECO:0000313" key="12">
    <source>
        <dbReference type="EMBL" id="EHK17164.1"/>
    </source>
</evidence>
<dbReference type="OMA" id="NYGPEFQ"/>
<gene>
    <name evidence="12" type="ORF">TRIVIDRAFT_161339</name>
</gene>
<dbReference type="InterPro" id="IPR013154">
    <property type="entry name" value="ADH-like_N"/>
</dbReference>
<keyword evidence="4" id="KW-0808">Transferase</keyword>
<dbReference type="RefSeq" id="XP_013951364.1">
    <property type="nucleotide sequence ID" value="XM_014095889.1"/>
</dbReference>
<evidence type="ECO:0000256" key="3">
    <source>
        <dbReference type="ARBA" id="ARBA00022603"/>
    </source>
</evidence>
<dbReference type="GO" id="GO:0006633">
    <property type="term" value="P:fatty acid biosynthetic process"/>
    <property type="evidence" value="ECO:0007669"/>
    <property type="project" value="TreeGrafter"/>
</dbReference>
<dbReference type="Pfam" id="PF00698">
    <property type="entry name" value="Acyl_transf_1"/>
    <property type="match status" value="1"/>
</dbReference>
<evidence type="ECO:0000259" key="11">
    <source>
        <dbReference type="PROSITE" id="PS52019"/>
    </source>
</evidence>
<dbReference type="InterPro" id="IPR014030">
    <property type="entry name" value="Ketoacyl_synth_N"/>
</dbReference>
<dbReference type="Gene3D" id="3.90.180.10">
    <property type="entry name" value="Medium-chain alcohol dehydrogenases, catalytic domain"/>
    <property type="match status" value="2"/>
</dbReference>
<evidence type="ECO:0000256" key="4">
    <source>
        <dbReference type="ARBA" id="ARBA00022679"/>
    </source>
</evidence>
<dbReference type="Gene3D" id="3.40.50.150">
    <property type="entry name" value="Vaccinia Virus protein VP39"/>
    <property type="match status" value="1"/>
</dbReference>
<dbReference type="SMART" id="SM00823">
    <property type="entry name" value="PKS_PP"/>
    <property type="match status" value="1"/>
</dbReference>
<dbReference type="InterPro" id="IPR020841">
    <property type="entry name" value="PKS_Beta-ketoAc_synthase_dom"/>
</dbReference>
<evidence type="ECO:0000313" key="13">
    <source>
        <dbReference type="Proteomes" id="UP000007115"/>
    </source>
</evidence>
<dbReference type="SMART" id="SM00826">
    <property type="entry name" value="PKS_DH"/>
    <property type="match status" value="1"/>
</dbReference>
<keyword evidence="2" id="KW-0597">Phosphoprotein</keyword>
<dbReference type="InterPro" id="IPR020807">
    <property type="entry name" value="PKS_DH"/>
</dbReference>
<dbReference type="OrthoDB" id="329835at2759"/>
<dbReference type="GO" id="GO:0008168">
    <property type="term" value="F:methyltransferase activity"/>
    <property type="evidence" value="ECO:0007669"/>
    <property type="project" value="UniProtKB-KW"/>
</dbReference>
<dbReference type="InterPro" id="IPR042104">
    <property type="entry name" value="PKS_dehydratase_sf"/>
</dbReference>
<dbReference type="Pfam" id="PF13847">
    <property type="entry name" value="Methyltransf_31"/>
    <property type="match status" value="1"/>
</dbReference>
<dbReference type="InterPro" id="IPR009081">
    <property type="entry name" value="PP-bd_ACP"/>
</dbReference>
<feature type="region of interest" description="N-terminal hotdog fold" evidence="8">
    <location>
        <begin position="872"/>
        <end position="1002"/>
    </location>
</feature>
<dbReference type="PROSITE" id="PS50075">
    <property type="entry name" value="CARRIER"/>
    <property type="match status" value="1"/>
</dbReference>
<dbReference type="SUPFAM" id="SSF53335">
    <property type="entry name" value="S-adenosyl-L-methionine-dependent methyltransferases"/>
    <property type="match status" value="1"/>
</dbReference>
<dbReference type="InterPro" id="IPR020806">
    <property type="entry name" value="PKS_PP-bd"/>
</dbReference>
<organism evidence="12 13">
    <name type="scientific">Hypocrea virens (strain Gv29-8 / FGSC 10586)</name>
    <name type="common">Gliocladium virens</name>
    <name type="synonym">Trichoderma virens</name>
    <dbReference type="NCBI Taxonomy" id="413071"/>
    <lineage>
        <taxon>Eukaryota</taxon>
        <taxon>Fungi</taxon>
        <taxon>Dikarya</taxon>
        <taxon>Ascomycota</taxon>
        <taxon>Pezizomycotina</taxon>
        <taxon>Sordariomycetes</taxon>
        <taxon>Hypocreomycetidae</taxon>
        <taxon>Hypocreales</taxon>
        <taxon>Hypocreaceae</taxon>
        <taxon>Trichoderma</taxon>
    </lineage>
</organism>
<dbReference type="PANTHER" id="PTHR43775">
    <property type="entry name" value="FATTY ACID SYNTHASE"/>
    <property type="match status" value="1"/>
</dbReference>
<dbReference type="Gene3D" id="3.40.50.720">
    <property type="entry name" value="NAD(P)-binding Rossmann-like Domain"/>
    <property type="match status" value="1"/>
</dbReference>
<dbReference type="STRING" id="413071.G9N854"/>
<feature type="domain" description="PKS/mFAS DH" evidence="11">
    <location>
        <begin position="872"/>
        <end position="1156"/>
    </location>
</feature>
<dbReference type="InterPro" id="IPR025714">
    <property type="entry name" value="Methyltranfer_dom"/>
</dbReference>
<name>G9N854_HYPVG</name>
<feature type="domain" description="Carrier" evidence="9">
    <location>
        <begin position="2284"/>
        <end position="2365"/>
    </location>
</feature>
<dbReference type="InterPro" id="IPR057326">
    <property type="entry name" value="KR_dom"/>
</dbReference>
<dbReference type="Pfam" id="PF16197">
    <property type="entry name" value="KAsynt_C_assoc"/>
    <property type="match status" value="1"/>
</dbReference>
<keyword evidence="7" id="KW-0012">Acyltransferase</keyword>
<dbReference type="GO" id="GO:0032259">
    <property type="term" value="P:methylation"/>
    <property type="evidence" value="ECO:0007669"/>
    <property type="project" value="UniProtKB-KW"/>
</dbReference>
<dbReference type="Pfam" id="PF21089">
    <property type="entry name" value="PKS_DH_N"/>
    <property type="match status" value="1"/>
</dbReference>
<dbReference type="Gene3D" id="1.10.1200.10">
    <property type="entry name" value="ACP-like"/>
    <property type="match status" value="1"/>
</dbReference>
<dbReference type="InterPro" id="IPR029063">
    <property type="entry name" value="SAM-dependent_MTases_sf"/>
</dbReference>
<keyword evidence="1" id="KW-0596">Phosphopantetheine</keyword>
<dbReference type="InterPro" id="IPR016035">
    <property type="entry name" value="Acyl_Trfase/lysoPLipase"/>
</dbReference>
<keyword evidence="5" id="KW-0560">Oxidoreductase</keyword>
<feature type="domain" description="Ketosynthase family 3 (KS3)" evidence="10">
    <location>
        <begin position="8"/>
        <end position="411"/>
    </location>
</feature>
<dbReference type="Gene3D" id="3.40.47.10">
    <property type="match status" value="1"/>
</dbReference>
<evidence type="ECO:0000259" key="10">
    <source>
        <dbReference type="PROSITE" id="PS52004"/>
    </source>
</evidence>
<dbReference type="Pfam" id="PF08659">
    <property type="entry name" value="KR"/>
    <property type="match status" value="1"/>
</dbReference>
<keyword evidence="6" id="KW-0511">Multifunctional enzyme</keyword>
<dbReference type="PROSITE" id="PS52004">
    <property type="entry name" value="KS3_2"/>
    <property type="match status" value="1"/>
</dbReference>
<evidence type="ECO:0000256" key="7">
    <source>
        <dbReference type="ARBA" id="ARBA00023315"/>
    </source>
</evidence>